<evidence type="ECO:0000256" key="11">
    <source>
        <dbReference type="RuleBase" id="RU367078"/>
    </source>
</evidence>
<dbReference type="PANTHER" id="PTHR11247:SF1">
    <property type="entry name" value="DOLICHYLDIPHOSPHATASE 1"/>
    <property type="match status" value="1"/>
</dbReference>
<evidence type="ECO:0000256" key="7">
    <source>
        <dbReference type="ARBA" id="ARBA00022989"/>
    </source>
</evidence>
<dbReference type="Gene3D" id="1.20.144.10">
    <property type="entry name" value="Phosphatidic acid phosphatase type 2/haloperoxidase"/>
    <property type="match status" value="1"/>
</dbReference>
<name>A0AAV1ZFP0_9ARAC</name>
<keyword evidence="14" id="KW-1185">Reference proteome</keyword>
<evidence type="ECO:0000256" key="10">
    <source>
        <dbReference type="ARBA" id="ARBA00047349"/>
    </source>
</evidence>
<keyword evidence="5 11" id="KW-0378">Hydrolase</keyword>
<keyword evidence="4 11" id="KW-0812">Transmembrane</keyword>
<dbReference type="GO" id="GO:0047874">
    <property type="term" value="F:dolichyldiphosphatase activity"/>
    <property type="evidence" value="ECO:0007669"/>
    <property type="project" value="UniProtKB-UniRule"/>
</dbReference>
<comment type="function">
    <text evidence="9 11">Required for efficient N-glycosylation. Necessary for maintaining optimal levels of dolichol-linked oligosaccharides. Hydrolyzes dolichyl pyrophosphate at a very high rate and dolichyl monophosphate at a much lower rate. Does not act on phosphatidate.</text>
</comment>
<comment type="similarity">
    <text evidence="3 11">Belongs to the dolichyldiphosphatase family.</text>
</comment>
<dbReference type="EMBL" id="CAXIEN010000049">
    <property type="protein sequence ID" value="CAL1270552.1"/>
    <property type="molecule type" value="Genomic_DNA"/>
</dbReference>
<evidence type="ECO:0000256" key="2">
    <source>
        <dbReference type="ARBA" id="ARBA00004922"/>
    </source>
</evidence>
<protein>
    <recommendedName>
        <fullName evidence="11">Dolichyldiphosphatase</fullName>
        <ecNumber evidence="11">3.6.1.43</ecNumber>
    </recommendedName>
</protein>
<dbReference type="EC" id="3.6.1.43" evidence="11"/>
<organism evidence="13 14">
    <name type="scientific">Larinioides sclopetarius</name>
    <dbReference type="NCBI Taxonomy" id="280406"/>
    <lineage>
        <taxon>Eukaryota</taxon>
        <taxon>Metazoa</taxon>
        <taxon>Ecdysozoa</taxon>
        <taxon>Arthropoda</taxon>
        <taxon>Chelicerata</taxon>
        <taxon>Arachnida</taxon>
        <taxon>Araneae</taxon>
        <taxon>Araneomorphae</taxon>
        <taxon>Entelegynae</taxon>
        <taxon>Araneoidea</taxon>
        <taxon>Araneidae</taxon>
        <taxon>Larinioides</taxon>
    </lineage>
</organism>
<feature type="transmembrane region" description="Helical" evidence="11">
    <location>
        <begin position="164"/>
        <end position="181"/>
    </location>
</feature>
<dbReference type="GO" id="GO:0008610">
    <property type="term" value="P:lipid biosynthetic process"/>
    <property type="evidence" value="ECO:0007669"/>
    <property type="project" value="TreeGrafter"/>
</dbReference>
<evidence type="ECO:0000256" key="6">
    <source>
        <dbReference type="ARBA" id="ARBA00022824"/>
    </source>
</evidence>
<dbReference type="Pfam" id="PF01569">
    <property type="entry name" value="PAP2"/>
    <property type="match status" value="1"/>
</dbReference>
<evidence type="ECO:0000256" key="8">
    <source>
        <dbReference type="ARBA" id="ARBA00023136"/>
    </source>
</evidence>
<feature type="transmembrane region" description="Helical" evidence="11">
    <location>
        <begin position="32"/>
        <end position="53"/>
    </location>
</feature>
<dbReference type="GO" id="GO:0005789">
    <property type="term" value="C:endoplasmic reticulum membrane"/>
    <property type="evidence" value="ECO:0007669"/>
    <property type="project" value="UniProtKB-SubCell"/>
</dbReference>
<comment type="pathway">
    <text evidence="2 11">Protein modification; protein glycosylation.</text>
</comment>
<dbReference type="CDD" id="cd03382">
    <property type="entry name" value="PAP2_dolichyldiphosphatase"/>
    <property type="match status" value="1"/>
</dbReference>
<evidence type="ECO:0000256" key="4">
    <source>
        <dbReference type="ARBA" id="ARBA00022692"/>
    </source>
</evidence>
<dbReference type="PANTHER" id="PTHR11247">
    <property type="entry name" value="PALMITOYL-PROTEIN THIOESTERASE/DOLICHYLDIPHOSPHATASE 1"/>
    <property type="match status" value="1"/>
</dbReference>
<keyword evidence="7 11" id="KW-1133">Transmembrane helix</keyword>
<keyword evidence="6 11" id="KW-0256">Endoplasmic reticulum</keyword>
<dbReference type="SUPFAM" id="SSF48317">
    <property type="entry name" value="Acid phosphatase/Vanadium-dependent haloperoxidase"/>
    <property type="match status" value="1"/>
</dbReference>
<proteinExistence type="inferred from homology"/>
<feature type="transmembrane region" description="Helical" evidence="11">
    <location>
        <begin position="133"/>
        <end position="152"/>
    </location>
</feature>
<evidence type="ECO:0000256" key="3">
    <source>
        <dbReference type="ARBA" id="ARBA00005518"/>
    </source>
</evidence>
<evidence type="ECO:0000259" key="12">
    <source>
        <dbReference type="SMART" id="SM00014"/>
    </source>
</evidence>
<dbReference type="InterPro" id="IPR039667">
    <property type="entry name" value="Dolichyldiphosphatase_PAP2"/>
</dbReference>
<dbReference type="Proteomes" id="UP001497382">
    <property type="component" value="Unassembled WGS sequence"/>
</dbReference>
<dbReference type="AlphaFoldDB" id="A0AAV1ZFP0"/>
<dbReference type="GO" id="GO:0006487">
    <property type="term" value="P:protein N-linked glycosylation"/>
    <property type="evidence" value="ECO:0007669"/>
    <property type="project" value="UniProtKB-UniRule"/>
</dbReference>
<evidence type="ECO:0000256" key="1">
    <source>
        <dbReference type="ARBA" id="ARBA00004477"/>
    </source>
</evidence>
<feature type="domain" description="Phosphatidic acid phosphatase type 2/haloperoxidase" evidence="12">
    <location>
        <begin position="59"/>
        <end position="179"/>
    </location>
</feature>
<comment type="catalytic activity">
    <reaction evidence="10 11">
        <text>a di-trans,poly-cis-dolichyl diphosphate + H2O = a di-trans,poly-cis-dolichyl phosphate + phosphate + H(+)</text>
        <dbReference type="Rhea" id="RHEA:14385"/>
        <dbReference type="Rhea" id="RHEA-COMP:19498"/>
        <dbReference type="Rhea" id="RHEA-COMP:19506"/>
        <dbReference type="ChEBI" id="CHEBI:15377"/>
        <dbReference type="ChEBI" id="CHEBI:15378"/>
        <dbReference type="ChEBI" id="CHEBI:43474"/>
        <dbReference type="ChEBI" id="CHEBI:57497"/>
        <dbReference type="ChEBI" id="CHEBI:57683"/>
        <dbReference type="EC" id="3.6.1.43"/>
    </reaction>
</comment>
<evidence type="ECO:0000256" key="5">
    <source>
        <dbReference type="ARBA" id="ARBA00022801"/>
    </source>
</evidence>
<dbReference type="SMART" id="SM00014">
    <property type="entry name" value="acidPPc"/>
    <property type="match status" value="1"/>
</dbReference>
<accession>A0AAV1ZFP0</accession>
<evidence type="ECO:0000313" key="13">
    <source>
        <dbReference type="EMBL" id="CAL1270552.1"/>
    </source>
</evidence>
<evidence type="ECO:0000256" key="9">
    <source>
        <dbReference type="ARBA" id="ARBA00024907"/>
    </source>
</evidence>
<dbReference type="InterPro" id="IPR036938">
    <property type="entry name" value="PAP2/HPO_sf"/>
</dbReference>
<dbReference type="FunFam" id="1.20.144.10:FF:000003">
    <property type="entry name" value="Dolichyldiphosphatase 1"/>
    <property type="match status" value="1"/>
</dbReference>
<gene>
    <name evidence="13" type="ORF">LARSCL_LOCUS5360</name>
</gene>
<reference evidence="13 14" key="1">
    <citation type="submission" date="2024-04" db="EMBL/GenBank/DDBJ databases">
        <authorList>
            <person name="Rising A."/>
            <person name="Reimegard J."/>
            <person name="Sonavane S."/>
            <person name="Akerstrom W."/>
            <person name="Nylinder S."/>
            <person name="Hedman E."/>
            <person name="Kallberg Y."/>
        </authorList>
    </citation>
    <scope>NUCLEOTIDE SEQUENCE [LARGE SCALE GENOMIC DNA]</scope>
</reference>
<comment type="caution">
    <text evidence="13">The sequence shown here is derived from an EMBL/GenBank/DDBJ whole genome shotgun (WGS) entry which is preliminary data.</text>
</comment>
<sequence>MEPTDSYEKHMQWTSLAISHVEYQTGDLFGKLLALTSLCPLALVIAFATLILFRRDLHTITFFCGTVLNEAINWILKHTIKELRPCHGREILFSEYGMPSNHAQFMWFFATYMAFFLLIRLHHGNSSYPLENAWKYIATVLIICLAAVVTYSRIYLQYHTWNQVLCGAVLGIFLACIWFFITQFMLTPLFPIIAAWPISEFLMLRDTTLIPNVMWFEYTSHRAESRTRQRKLVSMKSQ</sequence>
<feature type="transmembrane region" description="Helical" evidence="11">
    <location>
        <begin position="105"/>
        <end position="121"/>
    </location>
</feature>
<evidence type="ECO:0000313" key="14">
    <source>
        <dbReference type="Proteomes" id="UP001497382"/>
    </source>
</evidence>
<keyword evidence="8 11" id="KW-0472">Membrane</keyword>
<comment type="subcellular location">
    <subcellularLocation>
        <location evidence="1 11">Endoplasmic reticulum membrane</location>
        <topology evidence="1 11">Multi-pass membrane protein</topology>
    </subcellularLocation>
</comment>
<dbReference type="InterPro" id="IPR000326">
    <property type="entry name" value="PAP2/HPO"/>
</dbReference>